<feature type="domain" description="DUF4346" evidence="2">
    <location>
        <begin position="266"/>
        <end position="344"/>
    </location>
</feature>
<evidence type="ECO:0000313" key="3">
    <source>
        <dbReference type="EMBL" id="RZD15823.1"/>
    </source>
</evidence>
<gene>
    <name evidence="3" type="ORF">EVJ46_09235</name>
</gene>
<dbReference type="InterPro" id="IPR025595">
    <property type="entry name" value="PterinBD-DUF4346"/>
</dbReference>
<accession>A0A519BEY1</accession>
<dbReference type="Pfam" id="PF14251">
    <property type="entry name" value="PterinBD-DUF4346"/>
    <property type="match status" value="1"/>
</dbReference>
<evidence type="ECO:0000259" key="2">
    <source>
        <dbReference type="Pfam" id="PF14251"/>
    </source>
</evidence>
<evidence type="ECO:0000313" key="4">
    <source>
        <dbReference type="Proteomes" id="UP000316562"/>
    </source>
</evidence>
<dbReference type="InterPro" id="IPR030688">
    <property type="entry name" value="MeTrfase_MtrA/MtxA"/>
</dbReference>
<keyword evidence="1" id="KW-0808">Transferase</keyword>
<proteinExistence type="predicted"/>
<dbReference type="Pfam" id="PF04208">
    <property type="entry name" value="MtrA"/>
    <property type="match status" value="1"/>
</dbReference>
<reference evidence="3 4" key="1">
    <citation type="journal article" date="2019" name="ISME J.">
        <title>Insights into ecological role of a new deltaproteobacterial order Candidatus Acidulodesulfobacterales by metagenomics and metatranscriptomics.</title>
        <authorList>
            <person name="Tan S."/>
            <person name="Liu J."/>
            <person name="Fang Y."/>
            <person name="Hedlund B.P."/>
            <person name="Lian Z.H."/>
            <person name="Huang L.Y."/>
            <person name="Li J.T."/>
            <person name="Huang L.N."/>
            <person name="Li W.J."/>
            <person name="Jiang H.C."/>
            <person name="Dong H.L."/>
            <person name="Shu W.S."/>
        </authorList>
    </citation>
    <scope>NUCLEOTIDE SEQUENCE [LARGE SCALE GENOMIC DNA]</scope>
    <source>
        <strain evidence="3">AP2</strain>
    </source>
</reference>
<sequence length="347" mass="38716">MIYGLDDVIENLKLTGNNASNDLINEVEKLKLELKQVEYSCLGCKHCYPAAAANYLTDALILQIQNPANQTGSINSVNSLEFLNSWPVSPGEYNNFCDGTGCPIAVSTLASLDLYDNLSKLKPKGLCIIGKTETENIGIDKIIKNTVTNPTLHYLIVAGKESQGHYSGQSLISLYENGVDKNMRIVGSNGKKPILKNVSYEEVENFRKQVKVINMIGCEDAGEIAVKISEFLKDFEIIKPSEIVDKTFALPSLKKIIAKKPKKIKLDKKGYFVIMPSFADKRITVEFYNYHNELLTVIEGDDVYSIYSTIIEKELISEMTHAAYIGKELEKAKWCINYGVKYIQGEA</sequence>
<organism evidence="3 4">
    <name type="scientific">Acididesulfobacter guangdongensis</name>
    <dbReference type="NCBI Taxonomy" id="2597225"/>
    <lineage>
        <taxon>Bacteria</taxon>
        <taxon>Deltaproteobacteria</taxon>
        <taxon>Candidatus Acidulodesulfobacterales</taxon>
        <taxon>Candidatus Acididesulfobacter</taxon>
    </lineage>
</organism>
<dbReference type="GO" id="GO:0016740">
    <property type="term" value="F:transferase activity"/>
    <property type="evidence" value="ECO:0007669"/>
    <property type="project" value="UniProtKB-KW"/>
</dbReference>
<dbReference type="EMBL" id="SGBC01000004">
    <property type="protein sequence ID" value="RZD15823.1"/>
    <property type="molecule type" value="Genomic_DNA"/>
</dbReference>
<dbReference type="Proteomes" id="UP000316562">
    <property type="component" value="Unassembled WGS sequence"/>
</dbReference>
<protein>
    <recommendedName>
        <fullName evidence="2">DUF4346 domain-containing protein</fullName>
    </recommendedName>
</protein>
<dbReference type="AlphaFoldDB" id="A0A519BEY1"/>
<evidence type="ECO:0000256" key="1">
    <source>
        <dbReference type="ARBA" id="ARBA00022679"/>
    </source>
</evidence>
<comment type="caution">
    <text evidence="3">The sequence shown here is derived from an EMBL/GenBank/DDBJ whole genome shotgun (WGS) entry which is preliminary data.</text>
</comment>
<name>A0A519BEY1_ACIG2</name>